<evidence type="ECO:0000256" key="4">
    <source>
        <dbReference type="ARBA" id="ARBA00023163"/>
    </source>
</evidence>
<dbReference type="SUPFAM" id="SSF48452">
    <property type="entry name" value="TPR-like"/>
    <property type="match status" value="3"/>
</dbReference>
<dbReference type="Pfam" id="PF13424">
    <property type="entry name" value="TPR_12"/>
    <property type="match status" value="1"/>
</dbReference>
<dbReference type="InterPro" id="IPR027417">
    <property type="entry name" value="P-loop_NTPase"/>
</dbReference>
<dbReference type="Pfam" id="PF03704">
    <property type="entry name" value="BTAD"/>
    <property type="match status" value="1"/>
</dbReference>
<evidence type="ECO:0000313" key="8">
    <source>
        <dbReference type="Proteomes" id="UP000185596"/>
    </source>
</evidence>
<dbReference type="InterPro" id="IPR036388">
    <property type="entry name" value="WH-like_DNA-bd_sf"/>
</dbReference>
<dbReference type="SUPFAM" id="SSF52540">
    <property type="entry name" value="P-loop containing nucleoside triphosphate hydrolases"/>
    <property type="match status" value="1"/>
</dbReference>
<keyword evidence="2" id="KW-0805">Transcription regulation</keyword>
<feature type="domain" description="OmpR/PhoB-type" evidence="6">
    <location>
        <begin position="1"/>
        <end position="97"/>
    </location>
</feature>
<dbReference type="RefSeq" id="WP_075127847.1">
    <property type="nucleotide sequence ID" value="NZ_MSIE01000044.1"/>
</dbReference>
<dbReference type="InterPro" id="IPR001867">
    <property type="entry name" value="OmpR/PhoB-type_DNA-bd"/>
</dbReference>
<proteinExistence type="inferred from homology"/>
<evidence type="ECO:0000256" key="3">
    <source>
        <dbReference type="ARBA" id="ARBA00023125"/>
    </source>
</evidence>
<organism evidence="7 8">
    <name type="scientific">Actinophytocola xanthii</name>
    <dbReference type="NCBI Taxonomy" id="1912961"/>
    <lineage>
        <taxon>Bacteria</taxon>
        <taxon>Bacillati</taxon>
        <taxon>Actinomycetota</taxon>
        <taxon>Actinomycetes</taxon>
        <taxon>Pseudonocardiales</taxon>
        <taxon>Pseudonocardiaceae</taxon>
    </lineage>
</organism>
<accession>A0A1Q8CLD3</accession>
<dbReference type="AlphaFoldDB" id="A0A1Q8CLD3"/>
<feature type="DNA-binding region" description="OmpR/PhoB-type" evidence="5">
    <location>
        <begin position="1"/>
        <end position="97"/>
    </location>
</feature>
<name>A0A1Q8CLD3_9PSEU</name>
<dbReference type="Pfam" id="PF00486">
    <property type="entry name" value="Trans_reg_C"/>
    <property type="match status" value="1"/>
</dbReference>
<keyword evidence="3 5" id="KW-0238">DNA-binding</keyword>
<protein>
    <recommendedName>
        <fullName evidence="6">OmpR/PhoB-type domain-containing protein</fullName>
    </recommendedName>
</protein>
<dbReference type="SUPFAM" id="SSF46894">
    <property type="entry name" value="C-terminal effector domain of the bipartite response regulators"/>
    <property type="match status" value="1"/>
</dbReference>
<evidence type="ECO:0000256" key="5">
    <source>
        <dbReference type="PROSITE-ProRule" id="PRU01091"/>
    </source>
</evidence>
<dbReference type="PANTHER" id="PTHR35807:SF1">
    <property type="entry name" value="TRANSCRIPTIONAL REGULATOR REDD"/>
    <property type="match status" value="1"/>
</dbReference>
<dbReference type="Gene3D" id="3.40.50.300">
    <property type="entry name" value="P-loop containing nucleotide triphosphate hydrolases"/>
    <property type="match status" value="1"/>
</dbReference>
<dbReference type="GO" id="GO:0003677">
    <property type="term" value="F:DNA binding"/>
    <property type="evidence" value="ECO:0007669"/>
    <property type="project" value="UniProtKB-UniRule"/>
</dbReference>
<dbReference type="Gene3D" id="1.10.10.10">
    <property type="entry name" value="Winged helix-like DNA-binding domain superfamily/Winged helix DNA-binding domain"/>
    <property type="match status" value="1"/>
</dbReference>
<dbReference type="SMART" id="SM00028">
    <property type="entry name" value="TPR"/>
    <property type="match status" value="5"/>
</dbReference>
<dbReference type="Pfam" id="PF13181">
    <property type="entry name" value="TPR_8"/>
    <property type="match status" value="1"/>
</dbReference>
<dbReference type="InterPro" id="IPR005158">
    <property type="entry name" value="BTAD"/>
</dbReference>
<evidence type="ECO:0000256" key="2">
    <source>
        <dbReference type="ARBA" id="ARBA00023015"/>
    </source>
</evidence>
<dbReference type="InterPro" id="IPR051677">
    <property type="entry name" value="AfsR-DnrI-RedD_regulator"/>
</dbReference>
<dbReference type="SMART" id="SM00862">
    <property type="entry name" value="Trans_reg_C"/>
    <property type="match status" value="1"/>
</dbReference>
<evidence type="ECO:0000259" key="6">
    <source>
        <dbReference type="PROSITE" id="PS51755"/>
    </source>
</evidence>
<dbReference type="InterPro" id="IPR019734">
    <property type="entry name" value="TPR_rpt"/>
</dbReference>
<dbReference type="PROSITE" id="PS51755">
    <property type="entry name" value="OMPR_PHOB"/>
    <property type="match status" value="1"/>
</dbReference>
<sequence length="941" mass="102255">MEFRVLGPLEVLAGGEPLRLTGRRQRTLLALLLVNADRAVPLNSLIESVWDENPPSTAKRQVQNSLSALRRLLESDTDASGEAPAILAEGNAYRLRLGGGTLDARLFSTHVGNARSLSAAGETHQAVAELRAGLRLWRGAALAGLTGRLLESAAARLDEQRRAATEECIDLELRLGRHDELVGRLTELVTSNPLRERLVGQLMVALHRSGRQAEALETYHRHRKALAEELGLEPSARLRDLHATILADEGGGTEFAATRPAALRVVPAQLPADVVGFSGRVTQRKELDQLLPGDSDTAVVAAIAGTAGVGKTALAVHWGHRMRQHFPDGQLYVNLRGFDPDGSPVHPAEALLGFLEALDVPPPRVPVGLAARSALYRSLLADRRVLVVLDNARDADQVRPLLPGSRGCLAVVTSRNVLSGLVAAEGARPVLLDVFDLSEAQQMLAERLGGDRLAAEPQAVEEIVARCASLPLALAVVAARAATHPRFPLAALAAELDLDLDVLSGDDPTTDVRGVFSWSYRQLSEPARRLFRLLGLHPGPDVTVSAAASLAELPPARARTLLTELTEASLLTAHLPGRYAFHDLLRAYAVELVHDLDTAKERHDAVHRLLDHYLQGACAADRLLDAHRDPIAIPPAHPGAVVDEHLDHEQAMRWLTDELPAIHGAVELAAGTGFDLHAWKLAWALAYFLERRGQWTVWTATQRTALAAAQRLADPAGQAHAHRSLGRVHVHMDRVPEAVVYLRESMRLFAEAEDLAGEARVHFDLCWICARQGEHAASLEHAQQSFELFERIGHRSGQARALNNIAWGHNYLGDHAQALTAGEQALRLNEQVEDRYGMADTWDTLGHAHHGLGDRAESVACYERAARLYRDLGHRWAEADTLTRLGDAHHAAQEAEAARKVWRRALTALDELGHPDAEAVRTKLEALDGPTKASRATPATS</sequence>
<dbReference type="Proteomes" id="UP000185596">
    <property type="component" value="Unassembled WGS sequence"/>
</dbReference>
<dbReference type="CDD" id="cd15831">
    <property type="entry name" value="BTAD"/>
    <property type="match status" value="1"/>
</dbReference>
<dbReference type="STRING" id="1912961.BU204_23220"/>
<comment type="caution">
    <text evidence="7">The sequence shown here is derived from an EMBL/GenBank/DDBJ whole genome shotgun (WGS) entry which is preliminary data.</text>
</comment>
<keyword evidence="8" id="KW-1185">Reference proteome</keyword>
<evidence type="ECO:0000256" key="1">
    <source>
        <dbReference type="ARBA" id="ARBA00005820"/>
    </source>
</evidence>
<evidence type="ECO:0000313" key="7">
    <source>
        <dbReference type="EMBL" id="OLF15178.1"/>
    </source>
</evidence>
<dbReference type="GO" id="GO:0006355">
    <property type="term" value="P:regulation of DNA-templated transcription"/>
    <property type="evidence" value="ECO:0007669"/>
    <property type="project" value="InterPro"/>
</dbReference>
<dbReference type="EMBL" id="MSIE01000044">
    <property type="protein sequence ID" value="OLF15178.1"/>
    <property type="molecule type" value="Genomic_DNA"/>
</dbReference>
<gene>
    <name evidence="7" type="ORF">BU204_23220</name>
</gene>
<dbReference type="OrthoDB" id="581105at2"/>
<comment type="similarity">
    <text evidence="1">Belongs to the AfsR/DnrI/RedD regulatory family.</text>
</comment>
<dbReference type="PRINTS" id="PR00364">
    <property type="entry name" value="DISEASERSIST"/>
</dbReference>
<keyword evidence="4" id="KW-0804">Transcription</keyword>
<dbReference type="GO" id="GO:0000160">
    <property type="term" value="P:phosphorelay signal transduction system"/>
    <property type="evidence" value="ECO:0007669"/>
    <property type="project" value="InterPro"/>
</dbReference>
<dbReference type="SMART" id="SM01043">
    <property type="entry name" value="BTAD"/>
    <property type="match status" value="1"/>
</dbReference>
<dbReference type="InterPro" id="IPR011990">
    <property type="entry name" value="TPR-like_helical_dom_sf"/>
</dbReference>
<dbReference type="InterPro" id="IPR016032">
    <property type="entry name" value="Sig_transdc_resp-reg_C-effctor"/>
</dbReference>
<dbReference type="PANTHER" id="PTHR35807">
    <property type="entry name" value="TRANSCRIPTIONAL REGULATOR REDD-RELATED"/>
    <property type="match status" value="1"/>
</dbReference>
<dbReference type="Gene3D" id="1.25.40.10">
    <property type="entry name" value="Tetratricopeptide repeat domain"/>
    <property type="match status" value="2"/>
</dbReference>
<reference evidence="7 8" key="1">
    <citation type="submission" date="2016-12" db="EMBL/GenBank/DDBJ databases">
        <title>The draft genome sequence of Actinophytocola sp. 11-183.</title>
        <authorList>
            <person name="Wang W."/>
            <person name="Yuan L."/>
        </authorList>
    </citation>
    <scope>NUCLEOTIDE SEQUENCE [LARGE SCALE GENOMIC DNA]</scope>
    <source>
        <strain evidence="7 8">11-183</strain>
    </source>
</reference>